<reference evidence="7" key="2">
    <citation type="submission" date="2021-01" db="UniProtKB">
        <authorList>
            <consortium name="EnsemblMetazoa"/>
        </authorList>
    </citation>
    <scope>IDENTIFICATION</scope>
</reference>
<dbReference type="Proteomes" id="UP000007110">
    <property type="component" value="Unassembled WGS sequence"/>
</dbReference>
<dbReference type="RefSeq" id="XP_030828808.1">
    <property type="nucleotide sequence ID" value="XM_030972948.1"/>
</dbReference>
<evidence type="ECO:0000256" key="3">
    <source>
        <dbReference type="SAM" id="MobiDB-lite"/>
    </source>
</evidence>
<dbReference type="Pfam" id="PF00041">
    <property type="entry name" value="fn3"/>
    <property type="match status" value="4"/>
</dbReference>
<dbReference type="SUPFAM" id="SSF48726">
    <property type="entry name" value="Immunoglobulin"/>
    <property type="match status" value="4"/>
</dbReference>
<dbReference type="InterPro" id="IPR036116">
    <property type="entry name" value="FN3_sf"/>
</dbReference>
<evidence type="ECO:0000313" key="8">
    <source>
        <dbReference type="Proteomes" id="UP000007110"/>
    </source>
</evidence>
<dbReference type="InterPro" id="IPR003598">
    <property type="entry name" value="Ig_sub2"/>
</dbReference>
<feature type="compositionally biased region" description="Acidic residues" evidence="3">
    <location>
        <begin position="1158"/>
        <end position="1172"/>
    </location>
</feature>
<dbReference type="EnsemblMetazoa" id="XM_030972948">
    <property type="protein sequence ID" value="XP_030828808"/>
    <property type="gene ID" value="LOC581085"/>
</dbReference>
<protein>
    <submittedName>
        <fullName evidence="7">Uncharacterized protein</fullName>
    </submittedName>
</protein>
<dbReference type="GO" id="GO:0098609">
    <property type="term" value="P:cell-cell adhesion"/>
    <property type="evidence" value="ECO:0000318"/>
    <property type="project" value="GO_Central"/>
</dbReference>
<name>A0A7M7MZB7_STRPU</name>
<dbReference type="GeneID" id="581085"/>
<evidence type="ECO:0000313" key="7">
    <source>
        <dbReference type="EnsemblMetazoa" id="XP_030828808"/>
    </source>
</evidence>
<feature type="compositionally biased region" description="Polar residues" evidence="3">
    <location>
        <begin position="1131"/>
        <end position="1141"/>
    </location>
</feature>
<feature type="domain" description="Fibronectin type-III" evidence="6">
    <location>
        <begin position="508"/>
        <end position="606"/>
    </location>
</feature>
<keyword evidence="2" id="KW-1015">Disulfide bond</keyword>
<dbReference type="Gene3D" id="2.60.40.10">
    <property type="entry name" value="Immunoglobulins"/>
    <property type="match status" value="9"/>
</dbReference>
<dbReference type="PROSITE" id="PS50835">
    <property type="entry name" value="IG_LIKE"/>
    <property type="match status" value="4"/>
</dbReference>
<dbReference type="SMART" id="SM00409">
    <property type="entry name" value="IG"/>
    <property type="match status" value="4"/>
</dbReference>
<feature type="compositionally biased region" description="Polar residues" evidence="3">
    <location>
        <begin position="1050"/>
        <end position="1096"/>
    </location>
</feature>
<evidence type="ECO:0000256" key="2">
    <source>
        <dbReference type="ARBA" id="ARBA00023157"/>
    </source>
</evidence>
<dbReference type="InParanoid" id="A0A7M7MZB7"/>
<dbReference type="CDD" id="cd00096">
    <property type="entry name" value="Ig"/>
    <property type="match status" value="1"/>
</dbReference>
<keyword evidence="4" id="KW-1133">Transmembrane helix</keyword>
<dbReference type="SUPFAM" id="SSF49265">
    <property type="entry name" value="Fibronectin type III"/>
    <property type="match status" value="3"/>
</dbReference>
<evidence type="ECO:0000259" key="5">
    <source>
        <dbReference type="PROSITE" id="PS50835"/>
    </source>
</evidence>
<evidence type="ECO:0000256" key="1">
    <source>
        <dbReference type="ARBA" id="ARBA00022737"/>
    </source>
</evidence>
<reference evidence="8" key="1">
    <citation type="submission" date="2015-02" db="EMBL/GenBank/DDBJ databases">
        <title>Genome sequencing for Strongylocentrotus purpuratus.</title>
        <authorList>
            <person name="Murali S."/>
            <person name="Liu Y."/>
            <person name="Vee V."/>
            <person name="English A."/>
            <person name="Wang M."/>
            <person name="Skinner E."/>
            <person name="Han Y."/>
            <person name="Muzny D.M."/>
            <person name="Worley K.C."/>
            <person name="Gibbs R.A."/>
        </authorList>
    </citation>
    <scope>NUCLEOTIDE SEQUENCE</scope>
</reference>
<keyword evidence="8" id="KW-1185">Reference proteome</keyword>
<dbReference type="InterPro" id="IPR007110">
    <property type="entry name" value="Ig-like_dom"/>
</dbReference>
<feature type="region of interest" description="Disordered" evidence="3">
    <location>
        <begin position="1131"/>
        <end position="1184"/>
    </location>
</feature>
<dbReference type="Pfam" id="PF07679">
    <property type="entry name" value="I-set"/>
    <property type="match status" value="2"/>
</dbReference>
<evidence type="ECO:0000259" key="6">
    <source>
        <dbReference type="PROSITE" id="PS50853"/>
    </source>
</evidence>
<evidence type="ECO:0000256" key="4">
    <source>
        <dbReference type="SAM" id="Phobius"/>
    </source>
</evidence>
<feature type="domain" description="Ig-like" evidence="5">
    <location>
        <begin position="41"/>
        <end position="112"/>
    </location>
</feature>
<dbReference type="InterPro" id="IPR003599">
    <property type="entry name" value="Ig_sub"/>
</dbReference>
<dbReference type="PANTHER" id="PTHR44170:SF29">
    <property type="entry name" value="NEOGENIN"/>
    <property type="match status" value="1"/>
</dbReference>
<dbReference type="CDD" id="cd00063">
    <property type="entry name" value="FN3"/>
    <property type="match status" value="4"/>
</dbReference>
<dbReference type="KEGG" id="spu:581085"/>
<dbReference type="SMART" id="SM00408">
    <property type="entry name" value="IGc2"/>
    <property type="match status" value="4"/>
</dbReference>
<sequence>MEQHSLDLCFAIAIIYCLQCCFGFSDLSFLAEPRDGVVPLNTSLLLQCEAAGLEPISYYWKHNEEHLYQSPRWRVLNGSLSIGAVDQTTTGIYQCCARNQVGALCSRNATVSLTRIGVPEVLPDNTQVQEGASIRLLCQVDASSYGRLKVMWLKGGIPLLSGTPRIIQLPEYGAILHITSAQSSDSGLYSCNVSNEFEESQTSAEMTVSVTTRTLESPWGILAGPEDMDAMAGSDVILECLLTGQENVDVTWKRTDRRDITLQESTSYGHHNLQLRNVSLDDQATYQCIALNLLTGEEDMVSALLYILQPPYFRLPVEDKEKSESVTGRMTCFVGGKPPPIVTWYKDGELVPIKGRVSQTTPIRGHAGEMVRSMLVIWNSMVEDIGVYQCVATNEAGTVSGAMFFNVKVPENRPFRPNNVTAIVSDSHSITVRWKPVPQPDVKGYSIYYYPTPDGSWAAEVARMNDTEVVLGQLQPYTNYTIQVKTFITHGGSNLTEPVYASTKETFPDSAPWFWLTSSSPFSLNISWLPLLLEDSNGHVHMYKICYKQEAAIDGSYNCFEKAAGINSMVLNNLEAATRYAVKMAAATSPGFGPDSQWLGIRTMDMRNCTLATSLLIVHQVINATAVEIKWSVSASKDTLGGEGSNIHGFKMTLTSYNDGSQQMRMFLRDARTVILGGLERQTAYNLVMQGWNECGDGHVTSIAFQMPRIDPSSRQFILLRPYNVRAQSVSPKAINVQWEPPQTSITISYYSILAEPTKNSHAKTAETFSPTCSIELTNLEAFTEYRITVKAHGNGMDSDYTSPIWRKTREDIPSAPTDVSLITPDESPGAVLVEWQPPRYPNGIITTYHVTCQALNASHPHRDNATIVTNGTTLQAVFHNLKSGHHYAFTVEAFTSVGKGPRSSRVTYIVRVQEPPNKTPYPELVNDLEKGIVVGIVLATLCIMICTLLLLFRHRRDCTCHHKFCVTKQEERPMPGIELGETKTVETQLYSPLPQSAVLQHQLCNDQEDPKSREPLLHDLSLTKPHFGYLNGTTLTVNNSTTTSKIPPHTQQQHQESSLPHLASTSHQESPSQCSSQPLTFCPEATTSSGSSQQDIVAKVAETSTHQCLVHPDLASTSVIDESHVALLQEQNLPDGSGTDSPPRPASYRGTNSDSGMDGDIDWEIGDDPDDAGSNTGHAVDPSTYLSRKTSFHSDQEGTNPDFNSKALYLCSGDVTYA</sequence>
<dbReference type="OMA" id="AAQIINY"/>
<dbReference type="OrthoDB" id="438268at2759"/>
<accession>A0A7M7MZB7</accession>
<dbReference type="PANTHER" id="PTHR44170">
    <property type="entry name" value="PROTEIN SIDEKICK"/>
    <property type="match status" value="1"/>
</dbReference>
<feature type="domain" description="Fibronectin type-III" evidence="6">
    <location>
        <begin position="816"/>
        <end position="916"/>
    </location>
</feature>
<dbReference type="InterPro" id="IPR013783">
    <property type="entry name" value="Ig-like_fold"/>
</dbReference>
<organism evidence="7 8">
    <name type="scientific">Strongylocentrotus purpuratus</name>
    <name type="common">Purple sea urchin</name>
    <dbReference type="NCBI Taxonomy" id="7668"/>
    <lineage>
        <taxon>Eukaryota</taxon>
        <taxon>Metazoa</taxon>
        <taxon>Echinodermata</taxon>
        <taxon>Eleutherozoa</taxon>
        <taxon>Echinozoa</taxon>
        <taxon>Echinoidea</taxon>
        <taxon>Euechinoidea</taxon>
        <taxon>Echinacea</taxon>
        <taxon>Camarodonta</taxon>
        <taxon>Echinidea</taxon>
        <taxon>Strongylocentrotidae</taxon>
        <taxon>Strongylocentrotus</taxon>
    </lineage>
</organism>
<dbReference type="SMART" id="SM00060">
    <property type="entry name" value="FN3"/>
    <property type="match status" value="5"/>
</dbReference>
<proteinExistence type="predicted"/>
<feature type="domain" description="Fibronectin type-III" evidence="6">
    <location>
        <begin position="721"/>
        <end position="812"/>
    </location>
</feature>
<feature type="domain" description="Fibronectin type-III" evidence="6">
    <location>
        <begin position="416"/>
        <end position="506"/>
    </location>
</feature>
<dbReference type="InterPro" id="IPR036179">
    <property type="entry name" value="Ig-like_dom_sf"/>
</dbReference>
<dbReference type="Pfam" id="PF13927">
    <property type="entry name" value="Ig_3"/>
    <property type="match status" value="2"/>
</dbReference>
<dbReference type="PROSITE" id="PS50853">
    <property type="entry name" value="FN3"/>
    <property type="match status" value="4"/>
</dbReference>
<feature type="transmembrane region" description="Helical" evidence="4">
    <location>
        <begin position="933"/>
        <end position="953"/>
    </location>
</feature>
<feature type="domain" description="Ig-like" evidence="5">
    <location>
        <begin position="310"/>
        <end position="400"/>
    </location>
</feature>
<feature type="domain" description="Ig-like" evidence="5">
    <location>
        <begin position="218"/>
        <end position="302"/>
    </location>
</feature>
<feature type="region of interest" description="Disordered" evidence="3">
    <location>
        <begin position="1039"/>
        <end position="1097"/>
    </location>
</feature>
<dbReference type="InterPro" id="IPR013098">
    <property type="entry name" value="Ig_I-set"/>
</dbReference>
<keyword evidence="4" id="KW-0812">Transmembrane</keyword>
<keyword evidence="4" id="KW-0472">Membrane</keyword>
<feature type="domain" description="Ig-like" evidence="5">
    <location>
        <begin position="119"/>
        <end position="209"/>
    </location>
</feature>
<dbReference type="InterPro" id="IPR003961">
    <property type="entry name" value="FN3_dom"/>
</dbReference>
<keyword evidence="1" id="KW-0677">Repeat</keyword>
<dbReference type="AlphaFoldDB" id="A0A7M7MZB7"/>